<sequence length="293" mass="31250">MSAASSVARPRTATTRGAMSGTADFSEAGELHALSLPGMPQIEWLRRWDADSGAEFFQRVKPEPDEESTVWELPRLTNSGEWVPVWDTEACSIAYIHSATKEARCAAPGARPGCTACEVPSAGSSGSPRQLGPDPEQAPERPPQITRAHPRDVLLEVWDDNEGVPYFVNAATGRSQWDEPAWEGAIVVEGVSGEDSRWLATIIEAASRAEAQDQEAGAPGGRYGRESLYSSGHDPSPGLAPEGELFPSRSSYSLSSARAASDHTFPEVRVGHRNLSNSARGGASGLPVWGGSR</sequence>
<evidence type="ECO:0000259" key="2">
    <source>
        <dbReference type="PROSITE" id="PS50020"/>
    </source>
</evidence>
<feature type="region of interest" description="Disordered" evidence="1">
    <location>
        <begin position="209"/>
        <end position="247"/>
    </location>
</feature>
<dbReference type="EMBL" id="VLTL01000195">
    <property type="protein sequence ID" value="KAA0153763.1"/>
    <property type="molecule type" value="Genomic_DNA"/>
</dbReference>
<dbReference type="Proteomes" id="UP000323011">
    <property type="component" value="Unassembled WGS sequence"/>
</dbReference>
<dbReference type="EMBL" id="VLTN01000019">
    <property type="protein sequence ID" value="KAA0152717.1"/>
    <property type="molecule type" value="Genomic_DNA"/>
</dbReference>
<protein>
    <recommendedName>
        <fullName evidence="2">WW domain-containing protein</fullName>
    </recommendedName>
</protein>
<evidence type="ECO:0000256" key="1">
    <source>
        <dbReference type="SAM" id="MobiDB-lite"/>
    </source>
</evidence>
<gene>
    <name evidence="4" type="ORF">FNF28_06899</name>
    <name evidence="3" type="ORF">FNF29_03606</name>
</gene>
<dbReference type="Pfam" id="PF00397">
    <property type="entry name" value="WW"/>
    <property type="match status" value="1"/>
</dbReference>
<name>A0A5A8CKX1_CAFRO</name>
<proteinExistence type="predicted"/>
<reference evidence="5 6" key="1">
    <citation type="submission" date="2019-07" db="EMBL/GenBank/DDBJ databases">
        <title>Genomes of Cafeteria roenbergensis.</title>
        <authorList>
            <person name="Fischer M.G."/>
            <person name="Hackl T."/>
            <person name="Roman M."/>
        </authorList>
    </citation>
    <scope>NUCLEOTIDE SEQUENCE [LARGE SCALE GENOMIC DNA]</scope>
    <source>
        <strain evidence="3 5">BVI</strain>
        <strain evidence="4 6">RCC970-E3</strain>
    </source>
</reference>
<evidence type="ECO:0000313" key="5">
    <source>
        <dbReference type="Proteomes" id="UP000323011"/>
    </source>
</evidence>
<dbReference type="SUPFAM" id="SSF51045">
    <property type="entry name" value="WW domain"/>
    <property type="match status" value="1"/>
</dbReference>
<dbReference type="Proteomes" id="UP000324907">
    <property type="component" value="Unassembled WGS sequence"/>
</dbReference>
<accession>A0A5A8CKX1</accession>
<feature type="region of interest" description="Disordered" evidence="1">
    <location>
        <begin position="1"/>
        <end position="24"/>
    </location>
</feature>
<dbReference type="PROSITE" id="PS50020">
    <property type="entry name" value="WW_DOMAIN_2"/>
    <property type="match status" value="1"/>
</dbReference>
<feature type="domain" description="WW" evidence="2">
    <location>
        <begin position="160"/>
        <end position="182"/>
    </location>
</feature>
<dbReference type="InterPro" id="IPR001202">
    <property type="entry name" value="WW_dom"/>
</dbReference>
<feature type="region of interest" description="Disordered" evidence="1">
    <location>
        <begin position="262"/>
        <end position="293"/>
    </location>
</feature>
<organism evidence="4 6">
    <name type="scientific">Cafeteria roenbergensis</name>
    <name type="common">Marine flagellate</name>
    <dbReference type="NCBI Taxonomy" id="33653"/>
    <lineage>
        <taxon>Eukaryota</taxon>
        <taxon>Sar</taxon>
        <taxon>Stramenopiles</taxon>
        <taxon>Bigyra</taxon>
        <taxon>Opalozoa</taxon>
        <taxon>Bicosoecida</taxon>
        <taxon>Cafeteriaceae</taxon>
        <taxon>Cafeteria</taxon>
    </lineage>
</organism>
<dbReference type="AlphaFoldDB" id="A0A5A8CKX1"/>
<comment type="caution">
    <text evidence="4">The sequence shown here is derived from an EMBL/GenBank/DDBJ whole genome shotgun (WGS) entry which is preliminary data.</text>
</comment>
<evidence type="ECO:0000313" key="4">
    <source>
        <dbReference type="EMBL" id="KAA0153763.1"/>
    </source>
</evidence>
<evidence type="ECO:0000313" key="6">
    <source>
        <dbReference type="Proteomes" id="UP000324907"/>
    </source>
</evidence>
<dbReference type="InterPro" id="IPR036020">
    <property type="entry name" value="WW_dom_sf"/>
</dbReference>
<dbReference type="CDD" id="cd00201">
    <property type="entry name" value="WW"/>
    <property type="match status" value="1"/>
</dbReference>
<feature type="region of interest" description="Disordered" evidence="1">
    <location>
        <begin position="117"/>
        <end position="149"/>
    </location>
</feature>
<keyword evidence="5" id="KW-1185">Reference proteome</keyword>
<dbReference type="Gene3D" id="2.20.70.10">
    <property type="match status" value="1"/>
</dbReference>
<evidence type="ECO:0000313" key="3">
    <source>
        <dbReference type="EMBL" id="KAA0152717.1"/>
    </source>
</evidence>